<dbReference type="REBASE" id="161460">
    <property type="entry name" value="M.Ahy177ORF2755P"/>
</dbReference>
<dbReference type="CDD" id="cd02440">
    <property type="entry name" value="AdoMet_MTases"/>
    <property type="match status" value="1"/>
</dbReference>
<keyword evidence="4" id="KW-0489">Methyltransferase</keyword>
<feature type="compositionally biased region" description="Pro residues" evidence="2">
    <location>
        <begin position="373"/>
        <end position="385"/>
    </location>
</feature>
<name>A0AAC9HLL4_9PSEU</name>
<dbReference type="GO" id="GO:0009307">
    <property type="term" value="P:DNA restriction-modification system"/>
    <property type="evidence" value="ECO:0007669"/>
    <property type="project" value="UniProtKB-KW"/>
</dbReference>
<dbReference type="InterPro" id="IPR029063">
    <property type="entry name" value="SAM-dependent_MTases_sf"/>
</dbReference>
<dbReference type="InterPro" id="IPR003356">
    <property type="entry name" value="DNA_methylase_A-5"/>
</dbReference>
<feature type="region of interest" description="Disordered" evidence="2">
    <location>
        <begin position="351"/>
        <end position="394"/>
    </location>
</feature>
<proteinExistence type="predicted"/>
<dbReference type="InterPro" id="IPR052916">
    <property type="entry name" value="Type-I_RE_MTase_Subunit"/>
</dbReference>
<dbReference type="KEGG" id="ahm:TL08_02755"/>
<keyword evidence="5" id="KW-1185">Reference proteome</keyword>
<feature type="domain" description="DNA methylase adenine-specific" evidence="3">
    <location>
        <begin position="118"/>
        <end position="304"/>
    </location>
</feature>
<accession>A0AAC9HLL4</accession>
<dbReference type="GO" id="GO:0008170">
    <property type="term" value="F:N-methyltransferase activity"/>
    <property type="evidence" value="ECO:0007669"/>
    <property type="project" value="InterPro"/>
</dbReference>
<dbReference type="Proteomes" id="UP000095210">
    <property type="component" value="Chromosome"/>
</dbReference>
<dbReference type="SUPFAM" id="SSF116734">
    <property type="entry name" value="DNA methylase specificity domain"/>
    <property type="match status" value="1"/>
</dbReference>
<protein>
    <submittedName>
        <fullName evidence="4">N-6 DNA Methylase</fullName>
    </submittedName>
</protein>
<evidence type="ECO:0000313" key="5">
    <source>
        <dbReference type="Proteomes" id="UP000095210"/>
    </source>
</evidence>
<evidence type="ECO:0000256" key="2">
    <source>
        <dbReference type="SAM" id="MobiDB-lite"/>
    </source>
</evidence>
<dbReference type="Pfam" id="PF02384">
    <property type="entry name" value="N6_Mtase"/>
    <property type="match status" value="1"/>
</dbReference>
<dbReference type="PROSITE" id="PS00092">
    <property type="entry name" value="N6_MTASE"/>
    <property type="match status" value="1"/>
</dbReference>
<organism evidence="4 5">
    <name type="scientific">Actinoalloteichus hymeniacidonis</name>
    <dbReference type="NCBI Taxonomy" id="340345"/>
    <lineage>
        <taxon>Bacteria</taxon>
        <taxon>Bacillati</taxon>
        <taxon>Actinomycetota</taxon>
        <taxon>Actinomycetes</taxon>
        <taxon>Pseudonocardiales</taxon>
        <taxon>Pseudonocardiaceae</taxon>
        <taxon>Actinoalloteichus</taxon>
    </lineage>
</organism>
<dbReference type="PANTHER" id="PTHR42998">
    <property type="entry name" value="TYPE I RESTRICTION ENZYME HINDVIIP M PROTEIN-RELATED"/>
    <property type="match status" value="1"/>
</dbReference>
<evidence type="ECO:0000259" key="3">
    <source>
        <dbReference type="Pfam" id="PF02384"/>
    </source>
</evidence>
<feature type="compositionally biased region" description="Gly residues" evidence="2">
    <location>
        <begin position="360"/>
        <end position="372"/>
    </location>
</feature>
<dbReference type="EMBL" id="CP014859">
    <property type="protein sequence ID" value="AOS61389.1"/>
    <property type="molecule type" value="Genomic_DNA"/>
</dbReference>
<dbReference type="GO" id="GO:0032259">
    <property type="term" value="P:methylation"/>
    <property type="evidence" value="ECO:0007669"/>
    <property type="project" value="UniProtKB-KW"/>
</dbReference>
<dbReference type="SUPFAM" id="SSF53335">
    <property type="entry name" value="S-adenosyl-L-methionine-dependent methyltransferases"/>
    <property type="match status" value="1"/>
</dbReference>
<dbReference type="PANTHER" id="PTHR42998:SF1">
    <property type="entry name" value="TYPE I RESTRICTION ENZYME HINDI METHYLASE SUBUNIT"/>
    <property type="match status" value="1"/>
</dbReference>
<feature type="region of interest" description="Disordered" evidence="2">
    <location>
        <begin position="1"/>
        <end position="20"/>
    </location>
</feature>
<keyword evidence="4" id="KW-0808">Transferase</keyword>
<dbReference type="Gene3D" id="3.40.50.150">
    <property type="entry name" value="Vaccinia Virus protein VP39"/>
    <property type="match status" value="1"/>
</dbReference>
<keyword evidence="1" id="KW-0680">Restriction system</keyword>
<sequence>MGRAAVSNWRRRHDDFPPPVGGTASSPLFSLLAVENWLTKHGKPAVVSLGDRVWQRLRAGADDLRLGETVAAAGVLLLQLRDGDDENVDRLPSRPTPIEDPEAHRLIGRLAAEDGHLDAFEFLCERYQQAHSRRLVTTPADVAQLLARVVAPDDGTVLDPACGLGNLLCAIPASRVLGQEIDASSAVIAAVRLLLRGVDARLIAEDSLLRDGFEHTQADAVVCDPPFNERTWGYDELTGDPRWEYGLPPRGESELAWVQHCLARVRPGGVVAILMPPASASRKPGRRIRSNLLRAGALRAVVSLGIGGNDLWLLRRPEPNDRTPQHILLAEAEGDLAGAEAALARITEAATPDPDQGLSPGPGSGPAAGPGSAPGPGPGPGPDTVPGPSSDHATDGVMVAVIDLLDDEVDLSPARHRTRPAGEVGAEFQAALEGFRNLSATPPELAVLTEPRAFAITTVGELVKAGLISVLTAPPRMAVDSGELPMLTGEDLAAGATPSGRVTAEPELVSLVPGDVVATATGLARVITEQGAVLGPHLTLYRVDADRMDPDFLAGFLRGGQRHPVSGSSRIDARRTRLPRLPLAEQQRYGQAFRALIELEDALRRTSELGATLVRSGFDGLTDGQLAPD</sequence>
<gene>
    <name evidence="4" type="ORF">TL08_02755</name>
</gene>
<evidence type="ECO:0000256" key="1">
    <source>
        <dbReference type="ARBA" id="ARBA00022747"/>
    </source>
</evidence>
<evidence type="ECO:0000313" key="4">
    <source>
        <dbReference type="EMBL" id="AOS61389.1"/>
    </source>
</evidence>
<dbReference type="GO" id="GO:0003677">
    <property type="term" value="F:DNA binding"/>
    <property type="evidence" value="ECO:0007669"/>
    <property type="project" value="InterPro"/>
</dbReference>
<dbReference type="PRINTS" id="PR00507">
    <property type="entry name" value="N12N6MTFRASE"/>
</dbReference>
<dbReference type="InterPro" id="IPR002052">
    <property type="entry name" value="DNA_methylase_N6_adenine_CS"/>
</dbReference>
<dbReference type="AlphaFoldDB" id="A0AAC9HLL4"/>
<reference evidence="5" key="1">
    <citation type="submission" date="2016-03" db="EMBL/GenBank/DDBJ databases">
        <title>Complete genome sequence of the type strain Actinoalloteichus hymeniacidonis DSM 45092.</title>
        <authorList>
            <person name="Schaffert L."/>
            <person name="Albersmeier A."/>
            <person name="Winkler A."/>
            <person name="Kalinowski J."/>
            <person name="Zotchev S."/>
            <person name="Ruckert C."/>
        </authorList>
    </citation>
    <scope>NUCLEOTIDE SEQUENCE [LARGE SCALE GENOMIC DNA]</scope>
    <source>
        <strain evidence="5">HPA177(T) (DSM 45092(T))</strain>
    </source>
</reference>